<dbReference type="AlphaFoldDB" id="A0A0C4YH41"/>
<sequence>MNARLQHPLLLRAAGLLLRGRHAGDGSLACSDAVLAALPHTLALHSASFADHGAMPERHAGAGAGANCSPALVWTGLPATATHWLLLVEDPDVPLAYAIVHALAWGPASVGSLAEGALSRAPLPAGVTLAVNGLGHAAYDGPRPLPGHGPHRYVFQLFALAAEPPAGLAREALMAWLRTHAIARGRLNGVFQRDWRGRPLTPAIVASA</sequence>
<dbReference type="InterPro" id="IPR005247">
    <property type="entry name" value="YbhB_YbcL/LppC-like"/>
</dbReference>
<reference evidence="1 2" key="1">
    <citation type="journal article" date="2015" name="Genome Announc.">
        <title>Complete Genome Sequence of Cupriavidus basilensis 4G11, Isolated from the Oak Ridge Field Research Center Site.</title>
        <authorList>
            <person name="Ray J."/>
            <person name="Waters R.J."/>
            <person name="Skerker J.M."/>
            <person name="Kuehl J.V."/>
            <person name="Price M.N."/>
            <person name="Huang J."/>
            <person name="Chakraborty R."/>
            <person name="Arkin A.P."/>
            <person name="Deutschbauer A."/>
        </authorList>
    </citation>
    <scope>NUCLEOTIDE SEQUENCE [LARGE SCALE GENOMIC DNA]</scope>
    <source>
        <strain evidence="1">4G11</strain>
    </source>
</reference>
<organism evidence="1 2">
    <name type="scientific">Cupriavidus basilensis</name>
    <dbReference type="NCBI Taxonomy" id="68895"/>
    <lineage>
        <taxon>Bacteria</taxon>
        <taxon>Pseudomonadati</taxon>
        <taxon>Pseudomonadota</taxon>
        <taxon>Betaproteobacteria</taxon>
        <taxon>Burkholderiales</taxon>
        <taxon>Burkholderiaceae</taxon>
        <taxon>Cupriavidus</taxon>
    </lineage>
</organism>
<accession>A0A0C4YH41</accession>
<dbReference type="Gene3D" id="3.90.280.10">
    <property type="entry name" value="PEBP-like"/>
    <property type="match status" value="1"/>
</dbReference>
<dbReference type="Pfam" id="PF01161">
    <property type="entry name" value="PBP"/>
    <property type="match status" value="1"/>
</dbReference>
<evidence type="ECO:0000313" key="1">
    <source>
        <dbReference type="EMBL" id="AJG22005.1"/>
    </source>
</evidence>
<protein>
    <submittedName>
        <fullName evidence="1">Phospholipid-binding protein</fullName>
    </submittedName>
</protein>
<keyword evidence="2" id="KW-1185">Reference proteome</keyword>
<dbReference type="EMBL" id="CP010537">
    <property type="protein sequence ID" value="AJG22005.1"/>
    <property type="molecule type" value="Genomic_DNA"/>
</dbReference>
<name>A0A0C4YH41_9BURK</name>
<dbReference type="KEGG" id="cbw:RR42_s0409"/>
<dbReference type="CDD" id="cd00865">
    <property type="entry name" value="PEBP_bact_arch"/>
    <property type="match status" value="1"/>
</dbReference>
<dbReference type="InterPro" id="IPR036610">
    <property type="entry name" value="PEBP-like_sf"/>
</dbReference>
<dbReference type="SUPFAM" id="SSF49777">
    <property type="entry name" value="PEBP-like"/>
    <property type="match status" value="1"/>
</dbReference>
<evidence type="ECO:0000313" key="2">
    <source>
        <dbReference type="Proteomes" id="UP000031843"/>
    </source>
</evidence>
<gene>
    <name evidence="1" type="ORF">RR42_s0409</name>
</gene>
<dbReference type="Proteomes" id="UP000031843">
    <property type="component" value="Chromosome secondary"/>
</dbReference>
<proteinExistence type="predicted"/>
<dbReference type="STRING" id="68895.RR42_s0409"/>
<dbReference type="InterPro" id="IPR008914">
    <property type="entry name" value="PEBP"/>
</dbReference>